<accession>A0A0W0WI11</accession>
<dbReference type="AlphaFoldDB" id="A0A0W0WI11"/>
<dbReference type="RefSeq" id="WP_058450859.1">
    <property type="nucleotide sequence ID" value="NZ_CAAAIB010000003.1"/>
</dbReference>
<comment type="caution">
    <text evidence="1">The sequence shown here is derived from an EMBL/GenBank/DDBJ whole genome shotgun (WGS) entry which is preliminary data.</text>
</comment>
<sequence>MELPILATGPMLLLVSPLLFLGGALALPFTPRTAVDALKAAGLSFVAVSTMAVRGATQILAWPLSILRTPIRGLITWFKGSPKVEDSEGIRKLIGQYQETNESHDELLNNTILVKTLIIKAQKGLKSQKSVIPKDDYLKCFSGFGGRNEMSKVGNREVITFFKNAIEKRDREIAQENLMKRMG</sequence>
<dbReference type="PATRIC" id="fig|466.6.peg.11"/>
<name>A0A0W0WI11_9GAMM</name>
<evidence type="ECO:0000313" key="1">
    <source>
        <dbReference type="EMBL" id="KTD31967.1"/>
    </source>
</evidence>
<evidence type="ECO:0000313" key="2">
    <source>
        <dbReference type="Proteomes" id="UP000054908"/>
    </source>
</evidence>
<organism evidence="1 2">
    <name type="scientific">Legionella maceachernii</name>
    <dbReference type="NCBI Taxonomy" id="466"/>
    <lineage>
        <taxon>Bacteria</taxon>
        <taxon>Pseudomonadati</taxon>
        <taxon>Pseudomonadota</taxon>
        <taxon>Gammaproteobacteria</taxon>
        <taxon>Legionellales</taxon>
        <taxon>Legionellaceae</taxon>
        <taxon>Legionella</taxon>
    </lineage>
</organism>
<dbReference type="Proteomes" id="UP000054908">
    <property type="component" value="Unassembled WGS sequence"/>
</dbReference>
<keyword evidence="2" id="KW-1185">Reference proteome</keyword>
<proteinExistence type="predicted"/>
<reference evidence="1 2" key="1">
    <citation type="submission" date="2015-11" db="EMBL/GenBank/DDBJ databases">
        <title>Genomic analysis of 38 Legionella species identifies large and diverse effector repertoires.</title>
        <authorList>
            <person name="Burstein D."/>
            <person name="Amaro F."/>
            <person name="Zusman T."/>
            <person name="Lifshitz Z."/>
            <person name="Cohen O."/>
            <person name="Gilbert J.A."/>
            <person name="Pupko T."/>
            <person name="Shuman H.A."/>
            <person name="Segal G."/>
        </authorList>
    </citation>
    <scope>NUCLEOTIDE SEQUENCE [LARGE SCALE GENOMIC DNA]</scope>
    <source>
        <strain evidence="1 2">PX-1-G2-E2</strain>
    </source>
</reference>
<dbReference type="EMBL" id="LNYL01000001">
    <property type="protein sequence ID" value="KTD31967.1"/>
    <property type="molecule type" value="Genomic_DNA"/>
</dbReference>
<gene>
    <name evidence="1" type="ORF">Lmac_0011</name>
</gene>
<protein>
    <submittedName>
        <fullName evidence="1">Uncharacterized protein</fullName>
    </submittedName>
</protein>